<evidence type="ECO:0000313" key="9">
    <source>
        <dbReference type="EMBL" id="CAD6192097.1"/>
    </source>
</evidence>
<dbReference type="GO" id="GO:0010468">
    <property type="term" value="P:regulation of gene expression"/>
    <property type="evidence" value="ECO:0007669"/>
    <property type="project" value="InterPro"/>
</dbReference>
<keyword evidence="5 6" id="KW-0131">Cell cycle</keyword>
<dbReference type="OrthoDB" id="418242at2759"/>
<evidence type="ECO:0000256" key="6">
    <source>
        <dbReference type="RuleBase" id="RU364107"/>
    </source>
</evidence>
<evidence type="ECO:0000256" key="4">
    <source>
        <dbReference type="ARBA" id="ARBA00023242"/>
    </source>
</evidence>
<evidence type="ECO:0000259" key="8">
    <source>
        <dbReference type="Pfam" id="PF12830"/>
    </source>
</evidence>
<keyword evidence="3 6" id="KW-0677">Repeat</keyword>
<name>A0A8S1H9M3_9PELO</name>
<evidence type="ECO:0000256" key="7">
    <source>
        <dbReference type="SAM" id="MobiDB-lite"/>
    </source>
</evidence>
<dbReference type="Gene3D" id="1.25.10.10">
    <property type="entry name" value="Leucine-rich Repeat Variant"/>
    <property type="match status" value="1"/>
</dbReference>
<organism evidence="9 10">
    <name type="scientific">Caenorhabditis auriculariae</name>
    <dbReference type="NCBI Taxonomy" id="2777116"/>
    <lineage>
        <taxon>Eukaryota</taxon>
        <taxon>Metazoa</taxon>
        <taxon>Ecdysozoa</taxon>
        <taxon>Nematoda</taxon>
        <taxon>Chromadorea</taxon>
        <taxon>Rhabditida</taxon>
        <taxon>Rhabditina</taxon>
        <taxon>Rhabditomorpha</taxon>
        <taxon>Rhabditoidea</taxon>
        <taxon>Rhabditidae</taxon>
        <taxon>Peloderinae</taxon>
        <taxon>Caenorhabditis</taxon>
    </lineage>
</organism>
<dbReference type="Pfam" id="PF12765">
    <property type="entry name" value="Cohesin_HEAT"/>
    <property type="match status" value="1"/>
</dbReference>
<dbReference type="InterPro" id="IPR016024">
    <property type="entry name" value="ARM-type_fold"/>
</dbReference>
<dbReference type="Pfam" id="PF12830">
    <property type="entry name" value="Nipped-B_C"/>
    <property type="match status" value="1"/>
</dbReference>
<evidence type="ECO:0000256" key="3">
    <source>
        <dbReference type="ARBA" id="ARBA00022737"/>
    </source>
</evidence>
<protein>
    <recommendedName>
        <fullName evidence="6">Nipped-B protein</fullName>
    </recommendedName>
</protein>
<proteinExistence type="inferred from homology"/>
<evidence type="ECO:0000256" key="5">
    <source>
        <dbReference type="ARBA" id="ARBA00023306"/>
    </source>
</evidence>
<dbReference type="GO" id="GO:0090694">
    <property type="term" value="C:Scc2-Scc4 cohesin loading complex"/>
    <property type="evidence" value="ECO:0007669"/>
    <property type="project" value="TreeGrafter"/>
</dbReference>
<gene>
    <name evidence="9" type="ORF">CAUJ_LOCUS8016</name>
</gene>
<dbReference type="GO" id="GO:1990414">
    <property type="term" value="P:replication-born double-strand break repair via sister chromatid exchange"/>
    <property type="evidence" value="ECO:0007669"/>
    <property type="project" value="TreeGrafter"/>
</dbReference>
<dbReference type="SUPFAM" id="SSF48371">
    <property type="entry name" value="ARM repeat"/>
    <property type="match status" value="1"/>
</dbReference>
<dbReference type="Proteomes" id="UP000835052">
    <property type="component" value="Unassembled WGS sequence"/>
</dbReference>
<dbReference type="InterPro" id="IPR033031">
    <property type="entry name" value="Scc2/Nipped-B"/>
</dbReference>
<keyword evidence="4 6" id="KW-0539">Nucleus</keyword>
<comment type="similarity">
    <text evidence="2 6">Belongs to the SCC2/Nipped-B family.</text>
</comment>
<feature type="region of interest" description="Disordered" evidence="7">
    <location>
        <begin position="883"/>
        <end position="918"/>
    </location>
</feature>
<dbReference type="GO" id="GO:0061775">
    <property type="term" value="F:cohesin loader activity"/>
    <property type="evidence" value="ECO:0007669"/>
    <property type="project" value="InterPro"/>
</dbReference>
<feature type="compositionally biased region" description="Acidic residues" evidence="7">
    <location>
        <begin position="900"/>
        <end position="918"/>
    </location>
</feature>
<dbReference type="EMBL" id="CAJGYM010000025">
    <property type="protein sequence ID" value="CAD6192097.1"/>
    <property type="molecule type" value="Genomic_DNA"/>
</dbReference>
<comment type="caution">
    <text evidence="9">The sequence shown here is derived from an EMBL/GenBank/DDBJ whole genome shotgun (WGS) entry which is preliminary data.</text>
</comment>
<reference evidence="9" key="1">
    <citation type="submission" date="2020-10" db="EMBL/GenBank/DDBJ databases">
        <authorList>
            <person name="Kikuchi T."/>
        </authorList>
    </citation>
    <scope>NUCLEOTIDE SEQUENCE</scope>
    <source>
        <strain evidence="9">NKZ352</strain>
    </source>
</reference>
<dbReference type="GO" id="GO:0140588">
    <property type="term" value="P:chromatin looping"/>
    <property type="evidence" value="ECO:0007669"/>
    <property type="project" value="InterPro"/>
</dbReference>
<feature type="domain" description="Sister chromatid cohesion C-terminal" evidence="8">
    <location>
        <begin position="518"/>
        <end position="730"/>
    </location>
</feature>
<dbReference type="GO" id="GO:0034087">
    <property type="term" value="P:establishment of mitotic sister chromatid cohesion"/>
    <property type="evidence" value="ECO:0007669"/>
    <property type="project" value="TreeGrafter"/>
</dbReference>
<dbReference type="InterPro" id="IPR024986">
    <property type="entry name" value="Nipped-B_C"/>
</dbReference>
<evidence type="ECO:0000256" key="2">
    <source>
        <dbReference type="ARBA" id="ARBA00009252"/>
    </source>
</evidence>
<sequence length="918" mass="105133">MNLCLTQIIEADHEVLGLEEVRKTVHSRMMDPNAQVREAAIELLGKFLLVKEEFIDQYYSVITERIKDSGTAVRKRVIRIMREICEKYPNYEKIPEMLAKMVRRVNDEEGVKKLVHETFNTLWFHPSAYKNHPAVYTKVLIMSGVVQHCINEQTVEMLEQLIHSIIKQGDKSVLLACEQTVDALVDNILQLETKMASENDVSNVQPDGEDALNVTAKQKNNQDRLLSCLTTMAIFSKVRPELMVRHAETLQPYLSETSIKTAAEVAVMNEVIGMLERVVPLTSHPSDQFLQMIDENLTKMVTKSGMQLVITAISCASAIWHKFRRCRPKLTDTFLSFIKYLKMAKAQFERHPGFQPDQRKLPTIQRSIFTIGVLSRYFDFDDILSTDSNDENEFGLSEYGPEANPDKRNLRDDVFSILAFFSRSKETSLCHRALMSIGHFCAQYSEYLTRNEVRDMYITILNSISPEMLQLRIQVLRNLEMFLQTEEKKLIRSNDEWEKSKEQQNLKEMELSGSGLGSTVIQLYWNAALMCYFNADPQLRQATVQVAWLTLSQGLVTPGSSIATLIAMTTDPIQLIRHRVENLLKEIDSKYAGMVQSKANSGVRLAYKFQAKIYESALEKGNRNAAIVRGIRFCDFSATTTSNPSPNRDYFALPRHSNDGQALLSGLYQTLRTNRQQRRSFLQSTLKLFSDDSREKLCLGEWIFVADNLAMFPYQMLDEPLYVIRTVDQIVAQSGQSIVNQFKESLLPSSHAYGLNEHVPQQPEDDDFLFEPENLYRRFPDDKTKLYDLMINCQSCFLLLYLRSFLMKVYSFTEAKVQEYSPSEAAKVYEKAASRKNVQMFSPQSALEELSGNKASERNTMEGNYNLAHKINKFRKMLLTLDRGDGENDDVVGPTTKNEEGEEDEEMGEEDVGCDLQE</sequence>
<accession>A0A8S1H9M3</accession>
<evidence type="ECO:0000256" key="1">
    <source>
        <dbReference type="ARBA" id="ARBA00004123"/>
    </source>
</evidence>
<dbReference type="GO" id="GO:0003682">
    <property type="term" value="F:chromatin binding"/>
    <property type="evidence" value="ECO:0007669"/>
    <property type="project" value="TreeGrafter"/>
</dbReference>
<dbReference type="InterPro" id="IPR011989">
    <property type="entry name" value="ARM-like"/>
</dbReference>
<evidence type="ECO:0000313" key="10">
    <source>
        <dbReference type="Proteomes" id="UP000835052"/>
    </source>
</evidence>
<dbReference type="CDD" id="cd23958">
    <property type="entry name" value="SCC2"/>
    <property type="match status" value="1"/>
</dbReference>
<dbReference type="InterPro" id="IPR026003">
    <property type="entry name" value="Cohesin_HEAT"/>
</dbReference>
<dbReference type="GO" id="GO:0071169">
    <property type="term" value="P:establishment of protein localization to chromatin"/>
    <property type="evidence" value="ECO:0007669"/>
    <property type="project" value="TreeGrafter"/>
</dbReference>
<dbReference type="PANTHER" id="PTHR21704:SF18">
    <property type="entry name" value="NIPPED-B-LIKE PROTEIN"/>
    <property type="match status" value="1"/>
</dbReference>
<dbReference type="AlphaFoldDB" id="A0A8S1H9M3"/>
<comment type="subcellular location">
    <subcellularLocation>
        <location evidence="1 6">Nucleus</location>
    </subcellularLocation>
</comment>
<keyword evidence="10" id="KW-1185">Reference proteome</keyword>
<dbReference type="PANTHER" id="PTHR21704">
    <property type="entry name" value="NIPPED-B-LIKE PROTEIN DELANGIN SCC2-RELATED"/>
    <property type="match status" value="1"/>
</dbReference>